<sequence length="146" mass="15798">MLKRHSYTLACVAAVGFLLSACQSSGLGSANGTLGPNHERGLWQLSQGSIDNRPLNTALAPITLQTGEGEFSGNSGVNQYRVAVERSGSDLSVDENIQITRMAGDIEQMRLESDYLSALRRITKAKQQAEFLQLSGEGVELLFRPN</sequence>
<name>A0A380MJP8_9GAMM</name>
<feature type="domain" description="DUF306" evidence="2">
    <location>
        <begin position="41"/>
        <end position="138"/>
    </location>
</feature>
<dbReference type="Gene3D" id="2.40.128.270">
    <property type="match status" value="1"/>
</dbReference>
<dbReference type="Proteomes" id="UP000254575">
    <property type="component" value="Unassembled WGS sequence"/>
</dbReference>
<dbReference type="Pfam" id="PF03724">
    <property type="entry name" value="META"/>
    <property type="match status" value="1"/>
</dbReference>
<evidence type="ECO:0000313" key="4">
    <source>
        <dbReference type="Proteomes" id="UP000254575"/>
    </source>
</evidence>
<feature type="signal peptide" evidence="1">
    <location>
        <begin position="1"/>
        <end position="20"/>
    </location>
</feature>
<dbReference type="RefSeq" id="WP_218564538.1">
    <property type="nucleotide sequence ID" value="NZ_UHIA01000003.1"/>
</dbReference>
<keyword evidence="4" id="KW-1185">Reference proteome</keyword>
<reference evidence="3 4" key="1">
    <citation type="submission" date="2018-06" db="EMBL/GenBank/DDBJ databases">
        <authorList>
            <consortium name="Pathogen Informatics"/>
            <person name="Doyle S."/>
        </authorList>
    </citation>
    <scope>NUCLEOTIDE SEQUENCE [LARGE SCALE GENOMIC DNA]</scope>
    <source>
        <strain evidence="3 4">NCTC10717</strain>
    </source>
</reference>
<keyword evidence="1" id="KW-0732">Signal</keyword>
<dbReference type="InterPro" id="IPR038670">
    <property type="entry name" value="HslJ-like_sf"/>
</dbReference>
<organism evidence="3 4">
    <name type="scientific">Suttonella indologenes</name>
    <dbReference type="NCBI Taxonomy" id="13276"/>
    <lineage>
        <taxon>Bacteria</taxon>
        <taxon>Pseudomonadati</taxon>
        <taxon>Pseudomonadota</taxon>
        <taxon>Gammaproteobacteria</taxon>
        <taxon>Cardiobacteriales</taxon>
        <taxon>Cardiobacteriaceae</taxon>
        <taxon>Suttonella</taxon>
    </lineage>
</organism>
<dbReference type="PROSITE" id="PS51257">
    <property type="entry name" value="PROKAR_LIPOPROTEIN"/>
    <property type="match status" value="1"/>
</dbReference>
<gene>
    <name evidence="3" type="ORF">NCTC10717_00733</name>
</gene>
<protein>
    <submittedName>
        <fullName evidence="3">META domain</fullName>
    </submittedName>
</protein>
<evidence type="ECO:0000259" key="2">
    <source>
        <dbReference type="Pfam" id="PF03724"/>
    </source>
</evidence>
<feature type="chain" id="PRO_5017069984" evidence="1">
    <location>
        <begin position="21"/>
        <end position="146"/>
    </location>
</feature>
<proteinExistence type="predicted"/>
<dbReference type="EMBL" id="UHIA01000003">
    <property type="protein sequence ID" value="SUO92775.1"/>
    <property type="molecule type" value="Genomic_DNA"/>
</dbReference>
<accession>A0A380MJP8</accession>
<evidence type="ECO:0000313" key="3">
    <source>
        <dbReference type="EMBL" id="SUO92775.1"/>
    </source>
</evidence>
<dbReference type="AlphaFoldDB" id="A0A380MJP8"/>
<dbReference type="InterPro" id="IPR005184">
    <property type="entry name" value="DUF306_Meta_HslJ"/>
</dbReference>
<evidence type="ECO:0000256" key="1">
    <source>
        <dbReference type="SAM" id="SignalP"/>
    </source>
</evidence>